<evidence type="ECO:0000313" key="2">
    <source>
        <dbReference type="EMBL" id="GGV07689.1"/>
    </source>
</evidence>
<keyword evidence="1" id="KW-0472">Membrane</keyword>
<name>A0A1E7NAV4_KITAU</name>
<dbReference type="EMBL" id="BMUB01000046">
    <property type="protein sequence ID" value="GGV07689.1"/>
    <property type="molecule type" value="Genomic_DNA"/>
</dbReference>
<feature type="transmembrane region" description="Helical" evidence="1">
    <location>
        <begin position="59"/>
        <end position="79"/>
    </location>
</feature>
<proteinExistence type="predicted"/>
<dbReference type="OrthoDB" id="3354527at2"/>
<dbReference type="Proteomes" id="UP000610124">
    <property type="component" value="Unassembled WGS sequence"/>
</dbReference>
<dbReference type="AlphaFoldDB" id="A0A1E7NAV4"/>
<evidence type="ECO:0000313" key="4">
    <source>
        <dbReference type="Proteomes" id="UP000037395"/>
    </source>
</evidence>
<accession>A0A1E7NAV4</accession>
<feature type="transmembrane region" description="Helical" evidence="1">
    <location>
        <begin position="36"/>
        <end position="53"/>
    </location>
</feature>
<reference evidence="2" key="5">
    <citation type="submission" date="2020-09" db="EMBL/GenBank/DDBJ databases">
        <authorList>
            <person name="Sun Q."/>
            <person name="Ohkuma M."/>
        </authorList>
    </citation>
    <scope>NUCLEOTIDE SEQUENCE</scope>
    <source>
        <strain evidence="2">JCM 4434</strain>
    </source>
</reference>
<dbReference type="InterPro" id="IPR024414">
    <property type="entry name" value="Uncharacterised_PrgI"/>
</dbReference>
<dbReference type="RefSeq" id="WP_050366507.1">
    <property type="nucleotide sequence ID" value="NZ_BMUB01000046.1"/>
</dbReference>
<keyword evidence="1" id="KW-1133">Transmembrane helix</keyword>
<comment type="caution">
    <text evidence="3">The sequence shown here is derived from an EMBL/GenBank/DDBJ whole genome shotgun (WGS) entry which is preliminary data.</text>
</comment>
<keyword evidence="4" id="KW-1185">Reference proteome</keyword>
<accession>A0A8H9I178</accession>
<dbReference type="KEGG" id="kau:B6264_03350"/>
<evidence type="ECO:0000256" key="1">
    <source>
        <dbReference type="SAM" id="Phobius"/>
    </source>
</evidence>
<evidence type="ECO:0000313" key="3">
    <source>
        <dbReference type="EMBL" id="OEV37784.1"/>
    </source>
</evidence>
<reference evidence="3" key="4">
    <citation type="submission" date="2016-08" db="EMBL/GenBank/DDBJ databases">
        <title>Sequencing, Assembly and Comparative Genomics of S. aureofaciens ATCC 10762.</title>
        <authorList>
            <person name="Gradnigo J.S."/>
            <person name="Johnson N."/>
            <person name="Somerville G.A."/>
        </authorList>
    </citation>
    <scope>NUCLEOTIDE SEQUENCE [LARGE SCALE GENOMIC DNA]</scope>
    <source>
        <strain evidence="3">ATCC 10762</strain>
    </source>
</reference>
<reference evidence="4" key="3">
    <citation type="submission" date="2016-08" db="EMBL/GenBank/DDBJ databases">
        <title>Sequencing, assembly and comparative genomics of S. aureofaciens ATCC 10762.</title>
        <authorList>
            <person name="Gradnigo J.S."/>
            <person name="Johnson N."/>
            <person name="Somerville G.A."/>
        </authorList>
    </citation>
    <scope>NUCLEOTIDE SEQUENCE [LARGE SCALE GENOMIC DNA]</scope>
    <source>
        <strain evidence="4">ATCC 10762 / DSM 40127 / CCM 3239 / JCM 4008 / LMG 5968 / NBRC 12843 / NCIMB 8234 / A-377</strain>
    </source>
</reference>
<dbReference type="EMBL" id="JPRF03000018">
    <property type="protein sequence ID" value="OEV37784.1"/>
    <property type="molecule type" value="Genomic_DNA"/>
</dbReference>
<dbReference type="Proteomes" id="UP000037395">
    <property type="component" value="Unassembled WGS sequence"/>
</dbReference>
<protein>
    <submittedName>
        <fullName evidence="3">Uncharacterized protein</fullName>
    </submittedName>
</protein>
<dbReference type="GeneID" id="97490191"/>
<dbReference type="Pfam" id="PF12666">
    <property type="entry name" value="PrgI"/>
    <property type="match status" value="1"/>
</dbReference>
<keyword evidence="1" id="KW-0812">Transmembrane</keyword>
<evidence type="ECO:0000313" key="5">
    <source>
        <dbReference type="Proteomes" id="UP000610124"/>
    </source>
</evidence>
<reference evidence="3 4" key="2">
    <citation type="submission" date="2014-07" db="EMBL/GenBank/DDBJ databases">
        <authorList>
            <person name="Zhang J.E."/>
            <person name="Yang H."/>
            <person name="Guo J."/>
            <person name="Deng Z."/>
            <person name="Luo H."/>
            <person name="Luo M."/>
            <person name="Zhao B."/>
        </authorList>
    </citation>
    <scope>NUCLEOTIDE SEQUENCE [LARGE SCALE GENOMIC DNA]</scope>
    <source>
        <strain evidence="3">ATCC 10762</strain>
        <strain evidence="4">ATCC 10762 / DSM 40127 / CCM 3239 / JCM 4008 / LMG 5968 / NBRC 12843 / NCIMB 8234 / A-377</strain>
    </source>
</reference>
<sequence length="321" mass="34445">MSKYSRDEDDWPSLVKIPADVDREDTVLGPLTARQALQLAVVAIVLWLGYRAFRHVLPPVFYLAGALPVATAATLAVLMRRDHLPLDRWLLAAWRHRRSPHLLAPHAAPEAASMPWQDLVLSEQAPARAAKLALPVAAVGENGVLDVSSAGRVALSRAGTVNFALRTGGEQQVLLSAFAHWLNALTGPAQILVRTQRLETGAAVAALERSAPELPHPLLELACLEHAAFLADLATEQELLSRQVLLAHRETGLDRAAALRSLRRAEETAGLLAAAEIPVRVLTGNEAFAQLAAAAAPDTPLHPNPALPDRPITYAEEGGAW</sequence>
<gene>
    <name evidence="2" type="ORF">GCM10010502_73440</name>
    <name evidence="3" type="ORF">HS99_0024650</name>
</gene>
<reference evidence="2 5" key="1">
    <citation type="journal article" date="2014" name="Int. J. Syst. Evol. Microbiol.">
        <title>Complete genome sequence of Corynebacterium casei LMG S-19264T (=DSM 44701T), isolated from a smear-ripened cheese.</title>
        <authorList>
            <consortium name="US DOE Joint Genome Institute (JGI-PGF)"/>
            <person name="Walter F."/>
            <person name="Albersmeier A."/>
            <person name="Kalinowski J."/>
            <person name="Ruckert C."/>
        </authorList>
    </citation>
    <scope>NUCLEOTIDE SEQUENCE [LARGE SCALE GENOMIC DNA]</scope>
    <source>
        <strain evidence="2 5">JCM 4434</strain>
    </source>
</reference>
<organism evidence="3 4">
    <name type="scientific">Kitasatospora aureofaciens</name>
    <name type="common">Streptomyces aureofaciens</name>
    <dbReference type="NCBI Taxonomy" id="1894"/>
    <lineage>
        <taxon>Bacteria</taxon>
        <taxon>Bacillati</taxon>
        <taxon>Actinomycetota</taxon>
        <taxon>Actinomycetes</taxon>
        <taxon>Kitasatosporales</taxon>
        <taxon>Streptomycetaceae</taxon>
        <taxon>Kitasatospora</taxon>
    </lineage>
</organism>